<proteinExistence type="inferred from homology"/>
<dbReference type="InterPro" id="IPR023213">
    <property type="entry name" value="CAT-like_dom_sf"/>
</dbReference>
<dbReference type="PANTHER" id="PTHR31623:SF105">
    <property type="entry name" value="VINORINE SYNTHASE-LIKE"/>
    <property type="match status" value="1"/>
</dbReference>
<reference evidence="4" key="1">
    <citation type="submission" date="2020-06" db="EMBL/GenBank/DDBJ databases">
        <authorList>
            <person name="Li T."/>
            <person name="Hu X."/>
            <person name="Zhang T."/>
            <person name="Song X."/>
            <person name="Zhang H."/>
            <person name="Dai N."/>
            <person name="Sheng W."/>
            <person name="Hou X."/>
            <person name="Wei L."/>
        </authorList>
    </citation>
    <scope>NUCLEOTIDE SEQUENCE</scope>
    <source>
        <strain evidence="4">KEN1</strain>
        <tissue evidence="4">Leaf</tissue>
    </source>
</reference>
<sequence>MDERIPHYYIPLILYYTLNIEDKKIKQCEISRRLKHSLSDVLVQYYPLTGRISKGQPLVDCSDEGILYIEANADGNISDIVRRPDSRTLDNLIPFRNNGCVSSAEELLAIQATLFSCGGISVGICISHSIADFCTLSSFIKCWAATTCGDEAKAVSPVFNLVDLFPPRSAPDFRPKFRNSVNQPVPVNLVMERLLFTSSAIDALKQEAAEKSSIVKPTRVEVVSALLWSRCLEAKGLDISHKSVAFHPVNLRGRNPALTEHSLGNVFQMTHAENAGETNWIRLVEKLRAAFGKIDSEYVKMLLGEKGFEVAKENFQGIGKLLALGNVEVLLFSSYCRFPIYEVDFGWGKPVWVSSASFSIKNMIMLFDSVASRGGIEVWIVMADQEIDRLLQDPEIQRFTSSYSWF</sequence>
<evidence type="ECO:0000313" key="4">
    <source>
        <dbReference type="EMBL" id="KAL0464129.1"/>
    </source>
</evidence>
<comment type="caution">
    <text evidence="4">The sequence shown here is derived from an EMBL/GenBank/DDBJ whole genome shotgun (WGS) entry which is preliminary data.</text>
</comment>
<dbReference type="Gene3D" id="3.30.559.10">
    <property type="entry name" value="Chloramphenicol acetyltransferase-like domain"/>
    <property type="match status" value="2"/>
</dbReference>
<evidence type="ECO:0000256" key="3">
    <source>
        <dbReference type="ARBA" id="ARBA00023315"/>
    </source>
</evidence>
<dbReference type="GO" id="GO:0016746">
    <property type="term" value="F:acyltransferase activity"/>
    <property type="evidence" value="ECO:0007669"/>
    <property type="project" value="UniProtKB-KW"/>
</dbReference>
<keyword evidence="2" id="KW-0808">Transferase</keyword>
<dbReference type="EMBL" id="JACGWN010000001">
    <property type="protein sequence ID" value="KAL0464129.1"/>
    <property type="molecule type" value="Genomic_DNA"/>
</dbReference>
<accession>A0AAW2YEV8</accession>
<organism evidence="4">
    <name type="scientific">Sesamum latifolium</name>
    <dbReference type="NCBI Taxonomy" id="2727402"/>
    <lineage>
        <taxon>Eukaryota</taxon>
        <taxon>Viridiplantae</taxon>
        <taxon>Streptophyta</taxon>
        <taxon>Embryophyta</taxon>
        <taxon>Tracheophyta</taxon>
        <taxon>Spermatophyta</taxon>
        <taxon>Magnoliopsida</taxon>
        <taxon>eudicotyledons</taxon>
        <taxon>Gunneridae</taxon>
        <taxon>Pentapetalae</taxon>
        <taxon>asterids</taxon>
        <taxon>lamiids</taxon>
        <taxon>Lamiales</taxon>
        <taxon>Pedaliaceae</taxon>
        <taxon>Sesamum</taxon>
    </lineage>
</organism>
<comment type="similarity">
    <text evidence="1">Belongs to the plant acyltransferase family.</text>
</comment>
<dbReference type="Pfam" id="PF02458">
    <property type="entry name" value="Transferase"/>
    <property type="match status" value="1"/>
</dbReference>
<reference evidence="4" key="2">
    <citation type="journal article" date="2024" name="Plant">
        <title>Genomic evolution and insights into agronomic trait innovations of Sesamum species.</title>
        <authorList>
            <person name="Miao H."/>
            <person name="Wang L."/>
            <person name="Qu L."/>
            <person name="Liu H."/>
            <person name="Sun Y."/>
            <person name="Le M."/>
            <person name="Wang Q."/>
            <person name="Wei S."/>
            <person name="Zheng Y."/>
            <person name="Lin W."/>
            <person name="Duan Y."/>
            <person name="Cao H."/>
            <person name="Xiong S."/>
            <person name="Wang X."/>
            <person name="Wei L."/>
            <person name="Li C."/>
            <person name="Ma Q."/>
            <person name="Ju M."/>
            <person name="Zhao R."/>
            <person name="Li G."/>
            <person name="Mu C."/>
            <person name="Tian Q."/>
            <person name="Mei H."/>
            <person name="Zhang T."/>
            <person name="Gao T."/>
            <person name="Zhang H."/>
        </authorList>
    </citation>
    <scope>NUCLEOTIDE SEQUENCE</scope>
    <source>
        <strain evidence="4">KEN1</strain>
    </source>
</reference>
<evidence type="ECO:0000256" key="1">
    <source>
        <dbReference type="ARBA" id="ARBA00009861"/>
    </source>
</evidence>
<evidence type="ECO:0000256" key="2">
    <source>
        <dbReference type="ARBA" id="ARBA00022679"/>
    </source>
</evidence>
<gene>
    <name evidence="4" type="ORF">Slati_0300500</name>
</gene>
<dbReference type="AlphaFoldDB" id="A0AAW2YEV8"/>
<dbReference type="PANTHER" id="PTHR31623">
    <property type="entry name" value="F21J9.9"/>
    <property type="match status" value="1"/>
</dbReference>
<keyword evidence="3" id="KW-0012">Acyltransferase</keyword>
<protein>
    <submittedName>
        <fullName evidence="4">Tabersonine-19-hydroxy-O-acetyltransferase</fullName>
    </submittedName>
</protein>
<name>A0AAW2YEV8_9LAMI</name>